<feature type="coiled-coil region" evidence="1">
    <location>
        <begin position="303"/>
        <end position="340"/>
    </location>
</feature>
<comment type="caution">
    <text evidence="2">The sequence shown here is derived from an EMBL/GenBank/DDBJ whole genome shotgun (WGS) entry which is preliminary data.</text>
</comment>
<sequence length="478" mass="51510">MDISVQYLDLRLRTDEILTQASSYNDYEDWEADLNTIIAEWADLESKATEFEEMAEKYTKNKKIGLLNSFSLLSTAQAITTQEINDIFDKAPAGKKLKTLAGHLGVDAKRAALILQQAQNQVQADAWNEAGDTFQKLESSAVAVKDTCKVIGFVGGIALTGGTAGLAAAGTATKVAVAVSGADLVLEVTQDAATIALGNNNKVSEFVADARVVTEPAAAILAITTIPQNIGTGLDKFNAAMLALDQFNSAAQDGKVVGIALPTANGAPAAEKPKGAAMTEAEIDDWLAGLGLKRTDKNTFAVIEEVKERIEEVKQSQERIAEASSEQKEVEAEAKQPEEELVDPMSIIVEDGESAPEEVAQVSSSDGVKVAITSPEGTEFYKGQARMWKLDIQGYNPGPGASKVCHWTFYLNGEKYREMPDNKGCAFTSTFIEAKGSLRAEVRIDFLQGRSVFENGEFVEYVQDVVESLSISREYQVI</sequence>
<proteinExistence type="predicted"/>
<organism evidence="2 3">
    <name type="scientific">Candidatus Falkowbacteria bacterium HGW-Falkowbacteria-2</name>
    <dbReference type="NCBI Taxonomy" id="2013769"/>
    <lineage>
        <taxon>Bacteria</taxon>
        <taxon>Candidatus Falkowiibacteriota</taxon>
    </lineage>
</organism>
<keyword evidence="1" id="KW-0175">Coiled coil</keyword>
<dbReference type="EMBL" id="PHAH01000015">
    <property type="protein sequence ID" value="PKM88566.1"/>
    <property type="molecule type" value="Genomic_DNA"/>
</dbReference>
<dbReference type="AlphaFoldDB" id="A0A2N2E1K6"/>
<evidence type="ECO:0000256" key="1">
    <source>
        <dbReference type="SAM" id="Coils"/>
    </source>
</evidence>
<reference evidence="2 3" key="1">
    <citation type="journal article" date="2017" name="ISME J.">
        <title>Potential for microbial H2 and metal transformations associated with novel bacteria and archaea in deep terrestrial subsurface sediments.</title>
        <authorList>
            <person name="Hernsdorf A.W."/>
            <person name="Amano Y."/>
            <person name="Miyakawa K."/>
            <person name="Ise K."/>
            <person name="Suzuki Y."/>
            <person name="Anantharaman K."/>
            <person name="Probst A."/>
            <person name="Burstein D."/>
            <person name="Thomas B.C."/>
            <person name="Banfield J.F."/>
        </authorList>
    </citation>
    <scope>NUCLEOTIDE SEQUENCE [LARGE SCALE GENOMIC DNA]</scope>
    <source>
        <strain evidence="2">HGW-Falkowbacteria-2</strain>
    </source>
</reference>
<evidence type="ECO:0000313" key="3">
    <source>
        <dbReference type="Proteomes" id="UP000233325"/>
    </source>
</evidence>
<evidence type="ECO:0000313" key="2">
    <source>
        <dbReference type="EMBL" id="PKM88566.1"/>
    </source>
</evidence>
<gene>
    <name evidence="2" type="ORF">CVU83_01520</name>
</gene>
<protein>
    <submittedName>
        <fullName evidence="2">Uncharacterized protein</fullName>
    </submittedName>
</protein>
<dbReference type="Proteomes" id="UP000233325">
    <property type="component" value="Unassembled WGS sequence"/>
</dbReference>
<name>A0A2N2E1K6_9BACT</name>
<accession>A0A2N2E1K6</accession>